<dbReference type="GO" id="GO:0022857">
    <property type="term" value="F:transmembrane transporter activity"/>
    <property type="evidence" value="ECO:0007669"/>
    <property type="project" value="TreeGrafter"/>
</dbReference>
<organism evidence="9 10">
    <name type="scientific">Dietzia lutea</name>
    <dbReference type="NCBI Taxonomy" id="546160"/>
    <lineage>
        <taxon>Bacteria</taxon>
        <taxon>Bacillati</taxon>
        <taxon>Actinomycetota</taxon>
        <taxon>Actinomycetes</taxon>
        <taxon>Mycobacteriales</taxon>
        <taxon>Dietziaceae</taxon>
        <taxon>Dietzia</taxon>
    </lineage>
</organism>
<comment type="subcellular location">
    <subcellularLocation>
        <location evidence="1">Cell inner membrane</location>
        <topology evidence="1">Multi-pass membrane protein</topology>
    </subcellularLocation>
</comment>
<dbReference type="EMBL" id="CP015449">
    <property type="protein sequence ID" value="AWH91276.1"/>
    <property type="molecule type" value="Genomic_DNA"/>
</dbReference>
<dbReference type="KEGG" id="dlu:A6035_02835"/>
<keyword evidence="10" id="KW-1185">Reference proteome</keyword>
<name>A0A2S1R4Q4_9ACTN</name>
<dbReference type="OrthoDB" id="9777699at2"/>
<gene>
    <name evidence="9" type="ORF">A6035_02835</name>
</gene>
<dbReference type="PANTHER" id="PTHR33362">
    <property type="entry name" value="SIALIC ACID TRAP TRANSPORTER PERMEASE PROTEIN SIAT-RELATED"/>
    <property type="match status" value="1"/>
</dbReference>
<dbReference type="InterPro" id="IPR004681">
    <property type="entry name" value="TRAP_DctM"/>
</dbReference>
<dbReference type="Pfam" id="PF06808">
    <property type="entry name" value="DctM"/>
    <property type="match status" value="1"/>
</dbReference>
<keyword evidence="5 7" id="KW-1133">Transmembrane helix</keyword>
<dbReference type="RefSeq" id="WP_108846537.1">
    <property type="nucleotide sequence ID" value="NZ_CP015449.1"/>
</dbReference>
<keyword evidence="6 7" id="KW-0472">Membrane</keyword>
<evidence type="ECO:0000313" key="10">
    <source>
        <dbReference type="Proteomes" id="UP000244928"/>
    </source>
</evidence>
<evidence type="ECO:0000256" key="6">
    <source>
        <dbReference type="ARBA" id="ARBA00023136"/>
    </source>
</evidence>
<dbReference type="Proteomes" id="UP000244928">
    <property type="component" value="Chromosome"/>
</dbReference>
<feature type="transmembrane region" description="Helical" evidence="7">
    <location>
        <begin position="316"/>
        <end position="346"/>
    </location>
</feature>
<evidence type="ECO:0000256" key="4">
    <source>
        <dbReference type="ARBA" id="ARBA00022692"/>
    </source>
</evidence>
<reference evidence="9 10" key="1">
    <citation type="submission" date="2016-04" db="EMBL/GenBank/DDBJ databases">
        <title>Complete genome sequence of Dietzia lutea YIM 80766T, a strain isolated from desert soil in Egypt.</title>
        <authorList>
            <person name="Zhao J."/>
            <person name="Hu B."/>
            <person name="Geng S."/>
            <person name="Nie Y."/>
            <person name="Tang Y."/>
        </authorList>
    </citation>
    <scope>NUCLEOTIDE SEQUENCE [LARGE SCALE GENOMIC DNA]</scope>
    <source>
        <strain evidence="9 10">YIM 80766</strain>
    </source>
</reference>
<feature type="transmembrane region" description="Helical" evidence="7">
    <location>
        <begin position="141"/>
        <end position="163"/>
    </location>
</feature>
<evidence type="ECO:0000259" key="8">
    <source>
        <dbReference type="Pfam" id="PF06808"/>
    </source>
</evidence>
<accession>A0A2S1R4Q4</accession>
<feature type="transmembrane region" description="Helical" evidence="7">
    <location>
        <begin position="216"/>
        <end position="236"/>
    </location>
</feature>
<dbReference type="PIRSF" id="PIRSF006066">
    <property type="entry name" value="HI0050"/>
    <property type="match status" value="1"/>
</dbReference>
<evidence type="ECO:0000313" key="9">
    <source>
        <dbReference type="EMBL" id="AWH91276.1"/>
    </source>
</evidence>
<keyword evidence="3" id="KW-0997">Cell inner membrane</keyword>
<evidence type="ECO:0000256" key="5">
    <source>
        <dbReference type="ARBA" id="ARBA00022989"/>
    </source>
</evidence>
<feature type="domain" description="TRAP C4-dicarboxylate transport system permease DctM subunit" evidence="8">
    <location>
        <begin position="7"/>
        <end position="418"/>
    </location>
</feature>
<evidence type="ECO:0000256" key="1">
    <source>
        <dbReference type="ARBA" id="ARBA00004429"/>
    </source>
</evidence>
<dbReference type="NCBIfam" id="TIGR00786">
    <property type="entry name" value="dctM"/>
    <property type="match status" value="1"/>
</dbReference>
<evidence type="ECO:0000256" key="2">
    <source>
        <dbReference type="ARBA" id="ARBA00022475"/>
    </source>
</evidence>
<dbReference type="PANTHER" id="PTHR33362:SF5">
    <property type="entry name" value="C4-DICARBOXYLATE TRAP TRANSPORTER LARGE PERMEASE PROTEIN DCTM"/>
    <property type="match status" value="1"/>
</dbReference>
<sequence>MTALAVVVLLLLLILIRVPVSFAILGAGLVGLLMIGGGNVVDGVMQTVPATSVMSYSLSAVPLFILMAHLLMLSGLLDSLFDAARALVGRIRGGTAVASIGAGTAFASVSGSSTAAAATLAQTSTLKMIDEGYSPRTASGLVAVVGTLAAMIPPSIILVFYAITAEVSVGDQLVAGAVPGVIIACGLVVMLYVTMMRNPDTVPRGEPATWGQKGRALLTAAPLVLVFAAVVGSIYLGLATPTEAAALGSIAALILVIARKRFTMVAVGHTLVETTKSTAMIFAIIIGAHVFGHFLTESRVTPSLVAWVGDLPVPAVVIMVFIGSIYVVLGFFMDQIAIIALTVPVVLPLVEALGYDPIWFGVFMVLLAEVGLVTPPMGLNVFVVARSAGQRVEEVFRGAFPYVVAMLVTALVFLIFPQVVLWVPQSM</sequence>
<dbReference type="InterPro" id="IPR010656">
    <property type="entry name" value="DctM"/>
</dbReference>
<feature type="transmembrane region" description="Helical" evidence="7">
    <location>
        <begin position="279"/>
        <end position="296"/>
    </location>
</feature>
<dbReference type="GO" id="GO:0005886">
    <property type="term" value="C:plasma membrane"/>
    <property type="evidence" value="ECO:0007669"/>
    <property type="project" value="UniProtKB-SubCell"/>
</dbReference>
<proteinExistence type="predicted"/>
<keyword evidence="4 7" id="KW-0812">Transmembrane</keyword>
<feature type="transmembrane region" description="Helical" evidence="7">
    <location>
        <begin position="53"/>
        <end position="77"/>
    </location>
</feature>
<evidence type="ECO:0000256" key="7">
    <source>
        <dbReference type="SAM" id="Phobius"/>
    </source>
</evidence>
<feature type="transmembrane region" description="Helical" evidence="7">
    <location>
        <begin position="242"/>
        <end position="258"/>
    </location>
</feature>
<protein>
    <submittedName>
        <fullName evidence="9">C4-dicarboxylate ABC transporter permease</fullName>
    </submittedName>
</protein>
<keyword evidence="2" id="KW-1003">Cell membrane</keyword>
<dbReference type="AlphaFoldDB" id="A0A2S1R4Q4"/>
<evidence type="ECO:0000256" key="3">
    <source>
        <dbReference type="ARBA" id="ARBA00022519"/>
    </source>
</evidence>
<feature type="transmembrane region" description="Helical" evidence="7">
    <location>
        <begin position="399"/>
        <end position="423"/>
    </location>
</feature>
<feature type="transmembrane region" description="Helical" evidence="7">
    <location>
        <begin position="175"/>
        <end position="195"/>
    </location>
</feature>
<feature type="transmembrane region" description="Helical" evidence="7">
    <location>
        <begin position="358"/>
        <end position="379"/>
    </location>
</feature>